<dbReference type="Proteomes" id="UP000557217">
    <property type="component" value="Unassembled WGS sequence"/>
</dbReference>
<sequence>MLKVACHWEKHGHLLTMSEVEVVSKYIIIEESGEGSPLIFFNKLKSPPDRRALLQTLLR</sequence>
<evidence type="ECO:0000313" key="2">
    <source>
        <dbReference type="Proteomes" id="UP000557217"/>
    </source>
</evidence>
<reference evidence="1 2" key="1">
    <citation type="submission" date="2020-08" db="EMBL/GenBank/DDBJ databases">
        <title>Genomic Encyclopedia of Type Strains, Phase IV (KMG-IV): sequencing the most valuable type-strain genomes for metagenomic binning, comparative biology and taxonomic classification.</title>
        <authorList>
            <person name="Goeker M."/>
        </authorList>
    </citation>
    <scope>NUCLEOTIDE SEQUENCE [LARGE SCALE GENOMIC DNA]</scope>
    <source>
        <strain evidence="1 2">DSM 10633</strain>
    </source>
</reference>
<organism evidence="1 2">
    <name type="scientific">Ureibacillus thermosphaericus</name>
    <dbReference type="NCBI Taxonomy" id="51173"/>
    <lineage>
        <taxon>Bacteria</taxon>
        <taxon>Bacillati</taxon>
        <taxon>Bacillota</taxon>
        <taxon>Bacilli</taxon>
        <taxon>Bacillales</taxon>
        <taxon>Caryophanaceae</taxon>
        <taxon>Ureibacillus</taxon>
    </lineage>
</organism>
<name>A0A840PVW3_URETH</name>
<comment type="caution">
    <text evidence="1">The sequence shown here is derived from an EMBL/GenBank/DDBJ whole genome shotgun (WGS) entry which is preliminary data.</text>
</comment>
<evidence type="ECO:0000313" key="1">
    <source>
        <dbReference type="EMBL" id="MBB5150063.1"/>
    </source>
</evidence>
<dbReference type="EMBL" id="JACHGZ010000036">
    <property type="protein sequence ID" value="MBB5150063.1"/>
    <property type="molecule type" value="Genomic_DNA"/>
</dbReference>
<accession>A0A840PVW3</accession>
<proteinExistence type="predicted"/>
<dbReference type="AlphaFoldDB" id="A0A840PVW3"/>
<protein>
    <submittedName>
        <fullName evidence="1">Uncharacterized protein</fullName>
    </submittedName>
</protein>
<gene>
    <name evidence="1" type="ORF">HNR36_002462</name>
</gene>
<keyword evidence="2" id="KW-1185">Reference proteome</keyword>